<dbReference type="Proteomes" id="UP000585437">
    <property type="component" value="Unassembled WGS sequence"/>
</dbReference>
<gene>
    <name evidence="1" type="ORF">F4695_002753</name>
</gene>
<dbReference type="AlphaFoldDB" id="A0A7X0JMI5"/>
<sequence>MDRGTWKQPVILEIFGQPGPIIVQGTLDAALMLLSGWPAARTEAHMAAVMACRDVLTGRSVAALARADFIEAALEAGFHVQPQTFLADIDAEPIKDVPASLATLPISPDRLAPLAPFRRRLSKSPRLRGLTLAYTEPDRGGSDSLPSYHHPVISWSEPHSAASGAGPASPHTPCMRELLAELSRTIGMIARLGARRAAGVLRPQLRHGASDLPAAADAHLGNSWAVGRQQPMA</sequence>
<proteinExistence type="predicted"/>
<dbReference type="RefSeq" id="WP_184654949.1">
    <property type="nucleotide sequence ID" value="NZ_JACHBU010000004.1"/>
</dbReference>
<accession>A0A7X0JMI5</accession>
<comment type="caution">
    <text evidence="1">The sequence shown here is derived from an EMBL/GenBank/DDBJ whole genome shotgun (WGS) entry which is preliminary data.</text>
</comment>
<dbReference type="Gene3D" id="6.10.250.730">
    <property type="match status" value="1"/>
</dbReference>
<organism evidence="1 2">
    <name type="scientific">Rhizobium soli</name>
    <dbReference type="NCBI Taxonomy" id="424798"/>
    <lineage>
        <taxon>Bacteria</taxon>
        <taxon>Pseudomonadati</taxon>
        <taxon>Pseudomonadota</taxon>
        <taxon>Alphaproteobacteria</taxon>
        <taxon>Hyphomicrobiales</taxon>
        <taxon>Rhizobiaceae</taxon>
        <taxon>Rhizobium/Agrobacterium group</taxon>
        <taxon>Rhizobium</taxon>
    </lineage>
</organism>
<evidence type="ECO:0000313" key="2">
    <source>
        <dbReference type="Proteomes" id="UP000585437"/>
    </source>
</evidence>
<evidence type="ECO:0008006" key="3">
    <source>
        <dbReference type="Google" id="ProtNLM"/>
    </source>
</evidence>
<reference evidence="1 2" key="1">
    <citation type="submission" date="2020-08" db="EMBL/GenBank/DDBJ databases">
        <title>The Agave Microbiome: Exploring the role of microbial communities in plant adaptations to desert environments.</title>
        <authorList>
            <person name="Partida-Martinez L.P."/>
        </authorList>
    </citation>
    <scope>NUCLEOTIDE SEQUENCE [LARGE SCALE GENOMIC DNA]</scope>
    <source>
        <strain evidence="1 2">AS3.12</strain>
    </source>
</reference>
<name>A0A7X0JMI5_9HYPH</name>
<dbReference type="Pfam" id="PF06169">
    <property type="entry name" value="DUF982"/>
    <property type="match status" value="1"/>
</dbReference>
<dbReference type="InterPro" id="IPR010385">
    <property type="entry name" value="DUF982"/>
</dbReference>
<keyword evidence="2" id="KW-1185">Reference proteome</keyword>
<protein>
    <recommendedName>
        <fullName evidence="3">DUF982 domain-containing protein</fullName>
    </recommendedName>
</protein>
<dbReference type="EMBL" id="JACHBU010000004">
    <property type="protein sequence ID" value="MBB6509396.1"/>
    <property type="molecule type" value="Genomic_DNA"/>
</dbReference>
<evidence type="ECO:0000313" key="1">
    <source>
        <dbReference type="EMBL" id="MBB6509396.1"/>
    </source>
</evidence>